<dbReference type="EMBL" id="SRPW01001399">
    <property type="protein sequence ID" value="KAG6001729.1"/>
    <property type="molecule type" value="Genomic_DNA"/>
</dbReference>
<protein>
    <submittedName>
        <fullName evidence="2">Uncharacterized protein</fullName>
    </submittedName>
</protein>
<evidence type="ECO:0000313" key="2">
    <source>
        <dbReference type="EMBL" id="KAG6001729.1"/>
    </source>
</evidence>
<evidence type="ECO:0000256" key="1">
    <source>
        <dbReference type="SAM" id="MobiDB-lite"/>
    </source>
</evidence>
<dbReference type="AlphaFoldDB" id="A0A9P7NAL8"/>
<name>A0A9P7NAL8_9HYPO</name>
<reference evidence="2" key="1">
    <citation type="journal article" date="2020" name="bioRxiv">
        <title>Whole genome comparisons of ergot fungi reveals the divergence and evolution of species within the genus Claviceps are the result of varying mechanisms driving genome evolution and host range expansion.</title>
        <authorList>
            <person name="Wyka S.A."/>
            <person name="Mondo S.J."/>
            <person name="Liu M."/>
            <person name="Dettman J."/>
            <person name="Nalam V."/>
            <person name="Broders K.D."/>
        </authorList>
    </citation>
    <scope>NUCLEOTIDE SEQUENCE</scope>
    <source>
        <strain evidence="2">CCC 602</strain>
    </source>
</reference>
<feature type="compositionally biased region" description="Basic and acidic residues" evidence="1">
    <location>
        <begin position="80"/>
        <end position="95"/>
    </location>
</feature>
<dbReference type="Proteomes" id="UP000748025">
    <property type="component" value="Unassembled WGS sequence"/>
</dbReference>
<gene>
    <name evidence="2" type="ORF">E4U43_001246</name>
</gene>
<accession>A0A9P7NAL8</accession>
<keyword evidence="3" id="KW-1185">Reference proteome</keyword>
<proteinExistence type="predicted"/>
<organism evidence="2 3">
    <name type="scientific">Claviceps pusilla</name>
    <dbReference type="NCBI Taxonomy" id="123648"/>
    <lineage>
        <taxon>Eukaryota</taxon>
        <taxon>Fungi</taxon>
        <taxon>Dikarya</taxon>
        <taxon>Ascomycota</taxon>
        <taxon>Pezizomycotina</taxon>
        <taxon>Sordariomycetes</taxon>
        <taxon>Hypocreomycetidae</taxon>
        <taxon>Hypocreales</taxon>
        <taxon>Clavicipitaceae</taxon>
        <taxon>Claviceps</taxon>
    </lineage>
</organism>
<comment type="caution">
    <text evidence="2">The sequence shown here is derived from an EMBL/GenBank/DDBJ whole genome shotgun (WGS) entry which is preliminary data.</text>
</comment>
<sequence>MNRLRRAFSGGIGPAADVDVHVPTQNLRKQSARQGKAHEDMKEDFDACREIVMGEPSCGIMVASVCTGADFAKEVEFSLSRSSKEHQQIERESTGVRRLNSQD</sequence>
<evidence type="ECO:0000313" key="3">
    <source>
        <dbReference type="Proteomes" id="UP000748025"/>
    </source>
</evidence>
<feature type="region of interest" description="Disordered" evidence="1">
    <location>
        <begin position="80"/>
        <end position="103"/>
    </location>
</feature>